<proteinExistence type="predicted"/>
<evidence type="ECO:0000313" key="1">
    <source>
        <dbReference type="EMBL" id="KAJ7358186.1"/>
    </source>
</evidence>
<keyword evidence="2" id="KW-1185">Reference proteome</keyword>
<organism evidence="1 2">
    <name type="scientific">Mycena albidolilacea</name>
    <dbReference type="NCBI Taxonomy" id="1033008"/>
    <lineage>
        <taxon>Eukaryota</taxon>
        <taxon>Fungi</taxon>
        <taxon>Dikarya</taxon>
        <taxon>Basidiomycota</taxon>
        <taxon>Agaricomycotina</taxon>
        <taxon>Agaricomycetes</taxon>
        <taxon>Agaricomycetidae</taxon>
        <taxon>Agaricales</taxon>
        <taxon>Marasmiineae</taxon>
        <taxon>Mycenaceae</taxon>
        <taxon>Mycena</taxon>
    </lineage>
</organism>
<dbReference type="Proteomes" id="UP001218218">
    <property type="component" value="Unassembled WGS sequence"/>
</dbReference>
<gene>
    <name evidence="1" type="ORF">DFH08DRAFT_686945</name>
</gene>
<sequence>MTKHPTLKAVKISALIADYGAPSFRDALARFIVQFNNTTLTRAHIETQSGSVALHFNRVPVYHRIKFITEDPYTAGGPEDSLLIPYMFSPQKLLGQGKNCLADSIRHCRVCSMLPADSDSAKGYRVGQVRVIFSLKPHHIQGLFAHGVSPPQHLAYVEWFSSFTPQPELNHLMYKVKRSLKDGDRMASIVPVANIRRSVYLLPKFGPVAPLHWTSANVLEECPTFFVNCFSDRHIYTTLY</sequence>
<comment type="caution">
    <text evidence="1">The sequence shown here is derived from an EMBL/GenBank/DDBJ whole genome shotgun (WGS) entry which is preliminary data.</text>
</comment>
<evidence type="ECO:0000313" key="2">
    <source>
        <dbReference type="Proteomes" id="UP001218218"/>
    </source>
</evidence>
<dbReference type="AlphaFoldDB" id="A0AAD7AHV5"/>
<name>A0AAD7AHV5_9AGAR</name>
<dbReference type="EMBL" id="JARIHO010000007">
    <property type="protein sequence ID" value="KAJ7358186.1"/>
    <property type="molecule type" value="Genomic_DNA"/>
</dbReference>
<protein>
    <submittedName>
        <fullName evidence="1">Uncharacterized protein</fullName>
    </submittedName>
</protein>
<reference evidence="1" key="1">
    <citation type="submission" date="2023-03" db="EMBL/GenBank/DDBJ databases">
        <title>Massive genome expansion in bonnet fungi (Mycena s.s.) driven by repeated elements and novel gene families across ecological guilds.</title>
        <authorList>
            <consortium name="Lawrence Berkeley National Laboratory"/>
            <person name="Harder C.B."/>
            <person name="Miyauchi S."/>
            <person name="Viragh M."/>
            <person name="Kuo A."/>
            <person name="Thoen E."/>
            <person name="Andreopoulos B."/>
            <person name="Lu D."/>
            <person name="Skrede I."/>
            <person name="Drula E."/>
            <person name="Henrissat B."/>
            <person name="Morin E."/>
            <person name="Kohler A."/>
            <person name="Barry K."/>
            <person name="LaButti K."/>
            <person name="Morin E."/>
            <person name="Salamov A."/>
            <person name="Lipzen A."/>
            <person name="Mereny Z."/>
            <person name="Hegedus B."/>
            <person name="Baldrian P."/>
            <person name="Stursova M."/>
            <person name="Weitz H."/>
            <person name="Taylor A."/>
            <person name="Grigoriev I.V."/>
            <person name="Nagy L.G."/>
            <person name="Martin F."/>
            <person name="Kauserud H."/>
        </authorList>
    </citation>
    <scope>NUCLEOTIDE SEQUENCE</scope>
    <source>
        <strain evidence="1">CBHHK002</strain>
    </source>
</reference>
<accession>A0AAD7AHV5</accession>